<dbReference type="InterPro" id="IPR036388">
    <property type="entry name" value="WH-like_DNA-bd_sf"/>
</dbReference>
<dbReference type="HOGENOM" id="CLU_027634_11_2_6"/>
<gene>
    <name evidence="5" type="ordered locus">KOX_25790</name>
</gene>
<dbReference type="InterPro" id="IPR011611">
    <property type="entry name" value="PfkB_dom"/>
</dbReference>
<dbReference type="PATRIC" id="fig|1006551.4.peg.5179"/>
<reference evidence="5 6" key="1">
    <citation type="journal article" date="2012" name="J. Bacteriol.">
        <title>Complete genome sequence of Klebsiella oxytoca KCTC 1686, used in production of 2,3-butanediol.</title>
        <authorList>
            <person name="Shin S.H."/>
            <person name="Kim S."/>
            <person name="Kim J.Y."/>
            <person name="Lee S."/>
            <person name="Um Y."/>
            <person name="Oh M.K."/>
            <person name="Kim Y.R."/>
            <person name="Lee J."/>
            <person name="Yang K.S."/>
        </authorList>
    </citation>
    <scope>NUCLEOTIDE SEQUENCE [LARGE SCALE GENOMIC DNA]</scope>
    <source>
        <strain evidence="6">ATCC 8724 / DSM 4798 / JCM 20051 / NBRC 3318 / NRRL B-199 / KCTC 1686</strain>
    </source>
</reference>
<accession>A0A0H3HEH3</accession>
<dbReference type="GO" id="GO:0016301">
    <property type="term" value="F:kinase activity"/>
    <property type="evidence" value="ECO:0007669"/>
    <property type="project" value="UniProtKB-KW"/>
</dbReference>
<keyword evidence="1" id="KW-0808">Transferase</keyword>
<dbReference type="KEGG" id="kox:KOX_25790"/>
<dbReference type="SUPFAM" id="SSF46785">
    <property type="entry name" value="Winged helix' DNA-binding domain"/>
    <property type="match status" value="1"/>
</dbReference>
<keyword evidence="2" id="KW-0479">Metal-binding</keyword>
<dbReference type="EMBL" id="CP003218">
    <property type="protein sequence ID" value="AEX06869.1"/>
    <property type="molecule type" value="Genomic_DNA"/>
</dbReference>
<dbReference type="InterPro" id="IPR029056">
    <property type="entry name" value="Ribokinase-like"/>
</dbReference>
<evidence type="ECO:0000256" key="2">
    <source>
        <dbReference type="ARBA" id="ARBA00022723"/>
    </source>
</evidence>
<evidence type="ECO:0000313" key="6">
    <source>
        <dbReference type="Proteomes" id="UP000007843"/>
    </source>
</evidence>
<dbReference type="SUPFAM" id="SSF53613">
    <property type="entry name" value="Ribokinase-like"/>
    <property type="match status" value="1"/>
</dbReference>
<evidence type="ECO:0000313" key="5">
    <source>
        <dbReference type="EMBL" id="AEX06869.1"/>
    </source>
</evidence>
<dbReference type="Proteomes" id="UP000007843">
    <property type="component" value="Chromosome"/>
</dbReference>
<dbReference type="Pfam" id="PF00294">
    <property type="entry name" value="PfkB"/>
    <property type="match status" value="1"/>
</dbReference>
<evidence type="ECO:0000259" key="4">
    <source>
        <dbReference type="Pfam" id="PF00294"/>
    </source>
</evidence>
<dbReference type="AlphaFoldDB" id="A0A0H3HEH3"/>
<dbReference type="RefSeq" id="WP_014230163.1">
    <property type="nucleotide sequence ID" value="NC_016612.1"/>
</dbReference>
<dbReference type="PROSITE" id="PS00583">
    <property type="entry name" value="PFKB_KINASES_1"/>
    <property type="match status" value="1"/>
</dbReference>
<sequence length="363" mass="39996">MNDREKQILKILRRNPLIQQHEIADILQISRSRVAAHIMDLTRKGAIKGKGYILTEQEYCVSLGAVNMDIRGIADIHYPQPVSNPGNIQCSAGGVARNIAHNLALLGRDVHLISAVGSDFYGETLLEQTRQAGVNVQSCIRLHGHNTATYLSIANPQEETVLAINDTHILQSLTPQLLNQYRDLLTHAGVILVDCNLTEQSLEWVFTLANGIPVFVDTVSEFKAHRIRPWLGKIHTLKPTLRELQILWGQAIENDADRDRALAWLHERGTQRVVICSEDDAVFCSEAGGERFRMSLPDHTTIDSFGADDALMAGLLYSYLDGSDFKESVAFAMACTAITRASDGINNPSLSVDNALNLLPGVA</sequence>
<dbReference type="PROSITE" id="PS00584">
    <property type="entry name" value="PFKB_KINASES_2"/>
    <property type="match status" value="1"/>
</dbReference>
<dbReference type="Gene3D" id="3.40.1190.20">
    <property type="match status" value="1"/>
</dbReference>
<dbReference type="GO" id="GO:0005737">
    <property type="term" value="C:cytoplasm"/>
    <property type="evidence" value="ECO:0007669"/>
    <property type="project" value="TreeGrafter"/>
</dbReference>
<dbReference type="InterPro" id="IPR002173">
    <property type="entry name" value="Carboh/pur_kinase_PfkB_CS"/>
</dbReference>
<name>A0A0H3HEH3_KLEM8</name>
<protein>
    <submittedName>
        <fullName evidence="5">Putative kinase</fullName>
    </submittedName>
</protein>
<evidence type="ECO:0000256" key="1">
    <source>
        <dbReference type="ARBA" id="ARBA00022679"/>
    </source>
</evidence>
<dbReference type="GO" id="GO:0016798">
    <property type="term" value="F:hydrolase activity, acting on glycosyl bonds"/>
    <property type="evidence" value="ECO:0007669"/>
    <property type="project" value="TreeGrafter"/>
</dbReference>
<dbReference type="GO" id="GO:0046872">
    <property type="term" value="F:metal ion binding"/>
    <property type="evidence" value="ECO:0007669"/>
    <property type="project" value="UniProtKB-KW"/>
</dbReference>
<dbReference type="InterPro" id="IPR036390">
    <property type="entry name" value="WH_DNA-bd_sf"/>
</dbReference>
<proteinExistence type="predicted"/>
<organism evidence="5 6">
    <name type="scientific">Klebsiella michiganensis (strain ATCC 8724 / DSM 4798 / JCM 20051 / NBRC 3318 / NRRL B-199 / KCTC 1686 / BUCSAV 143 / CCM 1901)</name>
    <dbReference type="NCBI Taxonomy" id="1006551"/>
    <lineage>
        <taxon>Bacteria</taxon>
        <taxon>Pseudomonadati</taxon>
        <taxon>Pseudomonadota</taxon>
        <taxon>Gammaproteobacteria</taxon>
        <taxon>Enterobacterales</taxon>
        <taxon>Enterobacteriaceae</taxon>
        <taxon>Klebsiella/Raoultella group</taxon>
        <taxon>Klebsiella</taxon>
    </lineage>
</organism>
<dbReference type="NCBIfam" id="NF007416">
    <property type="entry name" value="PRK09954.1"/>
    <property type="match status" value="1"/>
</dbReference>
<dbReference type="PANTHER" id="PTHR42909">
    <property type="entry name" value="ZGC:136858"/>
    <property type="match status" value="1"/>
</dbReference>
<keyword evidence="3 5" id="KW-0418">Kinase</keyword>
<dbReference type="GO" id="GO:0004730">
    <property type="term" value="F:pseudouridylate synthase activity"/>
    <property type="evidence" value="ECO:0007669"/>
    <property type="project" value="TreeGrafter"/>
</dbReference>
<dbReference type="Gene3D" id="1.10.10.10">
    <property type="entry name" value="Winged helix-like DNA-binding domain superfamily/Winged helix DNA-binding domain"/>
    <property type="match status" value="1"/>
</dbReference>
<dbReference type="PANTHER" id="PTHR42909:SF1">
    <property type="entry name" value="CARBOHYDRATE KINASE PFKB DOMAIN-CONTAINING PROTEIN"/>
    <property type="match status" value="1"/>
</dbReference>
<feature type="domain" description="Carbohydrate kinase PfkB" evidence="4">
    <location>
        <begin position="58"/>
        <end position="348"/>
    </location>
</feature>
<dbReference type="CDD" id="cd01941">
    <property type="entry name" value="YeiC_kinase_like"/>
    <property type="match status" value="1"/>
</dbReference>
<dbReference type="Pfam" id="PF13412">
    <property type="entry name" value="HTH_24"/>
    <property type="match status" value="1"/>
</dbReference>
<evidence type="ECO:0000256" key="3">
    <source>
        <dbReference type="ARBA" id="ARBA00022777"/>
    </source>
</evidence>